<accession>A0ABV8AJN1</accession>
<keyword evidence="1" id="KW-0732">Signal</keyword>
<dbReference type="RefSeq" id="WP_386101268.1">
    <property type="nucleotide sequence ID" value="NZ_JBHSAT010000021.1"/>
</dbReference>
<comment type="caution">
    <text evidence="2">The sequence shown here is derived from an EMBL/GenBank/DDBJ whole genome shotgun (WGS) entry which is preliminary data.</text>
</comment>
<evidence type="ECO:0000256" key="1">
    <source>
        <dbReference type="SAM" id="SignalP"/>
    </source>
</evidence>
<protein>
    <recommendedName>
        <fullName evidence="4">Lipoprotein</fullName>
    </recommendedName>
</protein>
<sequence>MKQIFALLILALSLSSCNVTETIVFNEDGSGEFLVSYDMGDVLKQMEAQMGGGVEDDEKKEPGKKMDTLMVFSEIMEMAKDSVEALPEANRLALEAVKDMYMKMHMDEDAGIFDFGVGMKFNSIEDLKGIQEKIKKAQSLNAQSGQVEAMKSGAPFGKFMGENSDGVVYNYTSEGFSRVTPDSELEDVDEDMDALFDPTDPSDQEFMTYFENAFYNVKLVFPKTVKSTNIEGATISKDGKSVTYKVNWLDFIKDPQQLDIDVKFANE</sequence>
<dbReference type="EMBL" id="JBHSAT010000021">
    <property type="protein sequence ID" value="MFC3877925.1"/>
    <property type="molecule type" value="Genomic_DNA"/>
</dbReference>
<feature type="signal peptide" evidence="1">
    <location>
        <begin position="1"/>
        <end position="21"/>
    </location>
</feature>
<feature type="chain" id="PRO_5047106477" description="Lipoprotein" evidence="1">
    <location>
        <begin position="22"/>
        <end position="267"/>
    </location>
</feature>
<evidence type="ECO:0000313" key="2">
    <source>
        <dbReference type="EMBL" id="MFC3877925.1"/>
    </source>
</evidence>
<reference evidence="3" key="1">
    <citation type="journal article" date="2019" name="Int. J. Syst. Evol. Microbiol.">
        <title>The Global Catalogue of Microorganisms (GCM) 10K type strain sequencing project: providing services to taxonomists for standard genome sequencing and annotation.</title>
        <authorList>
            <consortium name="The Broad Institute Genomics Platform"/>
            <consortium name="The Broad Institute Genome Sequencing Center for Infectious Disease"/>
            <person name="Wu L."/>
            <person name="Ma J."/>
        </authorList>
    </citation>
    <scope>NUCLEOTIDE SEQUENCE [LARGE SCALE GENOMIC DNA]</scope>
    <source>
        <strain evidence="3">CECT 8979</strain>
    </source>
</reference>
<name>A0ABV8AJN1_9FLAO</name>
<dbReference type="Proteomes" id="UP001595812">
    <property type="component" value="Unassembled WGS sequence"/>
</dbReference>
<organism evidence="2 3">
    <name type="scientific">Winogradskyella maritima</name>
    <dbReference type="NCBI Taxonomy" id="1517766"/>
    <lineage>
        <taxon>Bacteria</taxon>
        <taxon>Pseudomonadati</taxon>
        <taxon>Bacteroidota</taxon>
        <taxon>Flavobacteriia</taxon>
        <taxon>Flavobacteriales</taxon>
        <taxon>Flavobacteriaceae</taxon>
        <taxon>Winogradskyella</taxon>
    </lineage>
</organism>
<evidence type="ECO:0008006" key="4">
    <source>
        <dbReference type="Google" id="ProtNLM"/>
    </source>
</evidence>
<dbReference type="PROSITE" id="PS51257">
    <property type="entry name" value="PROKAR_LIPOPROTEIN"/>
    <property type="match status" value="1"/>
</dbReference>
<proteinExistence type="predicted"/>
<keyword evidence="3" id="KW-1185">Reference proteome</keyword>
<evidence type="ECO:0000313" key="3">
    <source>
        <dbReference type="Proteomes" id="UP001595812"/>
    </source>
</evidence>
<gene>
    <name evidence="2" type="ORF">ACFOSX_11875</name>
</gene>